<feature type="domain" description="Lcl C-terminal" evidence="2">
    <location>
        <begin position="61"/>
        <end position="187"/>
    </location>
</feature>
<dbReference type="InterPro" id="IPR011460">
    <property type="entry name" value="Lcl_C"/>
</dbReference>
<proteinExistence type="predicted"/>
<sequence length="435" mass="47376">MLKRAILALMLATLFLPAEAMSGTISLPQTGQTTSYAAGDDGALKIGVAWPNPRFTANANQTVTDNLTGLIWAKDAGTPTVGSCTGGTKPWQAALDYVACLNTANYLGYNDWRLPNINELESLVHDGLTDIVAWPNSQGFANVQYWGYWSSTTYASATSNAWLVGVCGSYVNYGPKSISLCYVVPVRSGQSGSVGISAIWSTGQTTTYATGDDGALKKGVAWPNPRFTDNSNNTVTDNLTGLVWAKDAGTPTVGSIVSFFMCTGGTKTWQAALNYVACLNAYNYLGYRDWRLPNRKELSSLVDRGRYTSSIPSGHPFSNLQSSDYWSSTTYASVTSNAWLIDMSDGYVYSDDDKTSSHYVWPVRGGQYGASTIPMQISYWDEYNNFVKDNVGNMSETSEGLRYNGYGYRSNAMLLSKSTFNFIGSETYINMEGAW</sequence>
<evidence type="ECO:0000313" key="4">
    <source>
        <dbReference type="Proteomes" id="UP000033423"/>
    </source>
</evidence>
<gene>
    <name evidence="3" type="ORF">MBAV_000760</name>
</gene>
<name>A0A0F3GYT6_9BACT</name>
<accession>A0A0F3GYT6</accession>
<dbReference type="AlphaFoldDB" id="A0A0F3GYT6"/>
<comment type="caution">
    <text evidence="3">The sequence shown here is derived from an EMBL/GenBank/DDBJ whole genome shotgun (WGS) entry which is preliminary data.</text>
</comment>
<dbReference type="Proteomes" id="UP000033423">
    <property type="component" value="Unassembled WGS sequence"/>
</dbReference>
<dbReference type="PANTHER" id="PTHR35812">
    <property type="entry name" value="LIPOPROTEIN"/>
    <property type="match status" value="1"/>
</dbReference>
<protein>
    <submittedName>
        <fullName evidence="3">Secreted protein containing DUF1566</fullName>
    </submittedName>
</protein>
<feature type="signal peptide" evidence="1">
    <location>
        <begin position="1"/>
        <end position="20"/>
    </location>
</feature>
<dbReference type="EMBL" id="LACI01000346">
    <property type="protein sequence ID" value="KJU87045.1"/>
    <property type="molecule type" value="Genomic_DNA"/>
</dbReference>
<evidence type="ECO:0000259" key="2">
    <source>
        <dbReference type="Pfam" id="PF07603"/>
    </source>
</evidence>
<feature type="domain" description="Lcl C-terminal" evidence="2">
    <location>
        <begin position="233"/>
        <end position="364"/>
    </location>
</feature>
<dbReference type="Pfam" id="PF07603">
    <property type="entry name" value="Lcl_C"/>
    <property type="match status" value="2"/>
</dbReference>
<evidence type="ECO:0000256" key="1">
    <source>
        <dbReference type="SAM" id="SignalP"/>
    </source>
</evidence>
<evidence type="ECO:0000313" key="3">
    <source>
        <dbReference type="EMBL" id="KJU87045.1"/>
    </source>
</evidence>
<dbReference type="PATRIC" id="fig|29290.4.peg.1005"/>
<feature type="chain" id="PRO_5002461148" evidence="1">
    <location>
        <begin position="21"/>
        <end position="435"/>
    </location>
</feature>
<keyword evidence="4" id="KW-1185">Reference proteome</keyword>
<organism evidence="3 4">
    <name type="scientific">Candidatus Magnetobacterium bavaricum</name>
    <dbReference type="NCBI Taxonomy" id="29290"/>
    <lineage>
        <taxon>Bacteria</taxon>
        <taxon>Pseudomonadati</taxon>
        <taxon>Nitrospirota</taxon>
        <taxon>Thermodesulfovibrionia</taxon>
        <taxon>Thermodesulfovibrionales</taxon>
        <taxon>Candidatus Magnetobacteriaceae</taxon>
        <taxon>Candidatus Magnetobacterium</taxon>
    </lineage>
</organism>
<reference evidence="3 4" key="1">
    <citation type="submission" date="2015-02" db="EMBL/GenBank/DDBJ databases">
        <title>Single-cell genomics of uncultivated deep-branching MTB reveals a conserved set of magnetosome genes.</title>
        <authorList>
            <person name="Kolinko S."/>
            <person name="Richter M."/>
            <person name="Glockner F.O."/>
            <person name="Brachmann A."/>
            <person name="Schuler D."/>
        </authorList>
    </citation>
    <scope>NUCLEOTIDE SEQUENCE [LARGE SCALE GENOMIC DNA]</scope>
    <source>
        <strain evidence="3">TM-1</strain>
    </source>
</reference>
<keyword evidence="1" id="KW-0732">Signal</keyword>
<dbReference type="PANTHER" id="PTHR35812:SF1">
    <property type="entry name" value="LIPOPROTEIN"/>
    <property type="match status" value="1"/>
</dbReference>